<evidence type="ECO:0000256" key="2">
    <source>
        <dbReference type="SAM" id="MobiDB-lite"/>
    </source>
</evidence>
<dbReference type="OrthoDB" id="272767at2759"/>
<gene>
    <name evidence="3" type="ORF">TraAM80_09315</name>
</gene>
<dbReference type="Proteomes" id="UP000283634">
    <property type="component" value="Unassembled WGS sequence"/>
</dbReference>
<evidence type="ECO:0008006" key="5">
    <source>
        <dbReference type="Google" id="ProtNLM"/>
    </source>
</evidence>
<dbReference type="Gene3D" id="2.130.10.10">
    <property type="entry name" value="YVTN repeat-like/Quinoprotein amine dehydrogenase"/>
    <property type="match status" value="1"/>
</dbReference>
<accession>A0A422MW62</accession>
<name>A0A422MW62_TRYRA</name>
<sequence>MFAAPQCTLGGELFDANRTPISAVYCDPSGAVWAVDAAEMRVFHFSASTVADLIASASPLSAVPHVDVAAAKVPASPRFECSKGDHILAVVFPTTRDASHAVACIVTTEGRLVLVDPEDPMGELRQCDLSTPLTAVTPVTMDGVSATVGNGTGVLVSSFDGTFSEVVFVEWEGEDKAEVSATGLFRICGHLQAVVLDEARERIITITQRGDVDVWNWRKGFDETLTFGMPAYSVDDYGEPSCSILLSGGQLWVGTVMGYIIVFALKPGVSDGSLQHVWQAHSDAITIRSLLVMSLGRHIWSYAADGQVLVWDTAAWTLQGSFQFPGNAFSTLHGGLRCIDTIVWATGRTAGTVTWFTVKEPLLRAEKGLPLDRDRCVVRQSDVERFHVLEALVSHLCSQLMQDEAGDEEAKQSGGHASANGAESSKHPMEEGEERHKMIASMTTPPHLAVALQQLGEDYLAVRLLPSVVASLVAGQRMVRRALTDAGVRARSFLEDVQLLLQDHSRYRELQAQVQRCLAELRQVLQLGEACDTLDDVVDTVITLTRRTGDDSFPALSAKSPSERNCRTSSRTRSGSAPEFATIASPLAAAGDSVAARQLEEDLRLERQRRECSEAQLTEVCDEKRELQRQLSQSMRQQEEYEERLLSLERRLAAAKKAAAVKTTEAALFSEMEASLHEAHQTTNALQAKLESLMREREESLHAAKENKSLHAELHTFEVKEELARRAFTSFIETQDLILDKLNDMLQHADTGGGVPHGVSPLYEWLCDRVESQHAFMVELKRGYSRLRERDTTS</sequence>
<dbReference type="SUPFAM" id="SSF50978">
    <property type="entry name" value="WD40 repeat-like"/>
    <property type="match status" value="1"/>
</dbReference>
<keyword evidence="4" id="KW-1185">Reference proteome</keyword>
<feature type="region of interest" description="Disordered" evidence="2">
    <location>
        <begin position="404"/>
        <end position="434"/>
    </location>
</feature>
<feature type="compositionally biased region" description="Basic and acidic residues" evidence="2">
    <location>
        <begin position="424"/>
        <end position="434"/>
    </location>
</feature>
<feature type="region of interest" description="Disordered" evidence="2">
    <location>
        <begin position="552"/>
        <end position="577"/>
    </location>
</feature>
<dbReference type="OMA" id="RYGAPTC"/>
<proteinExistence type="predicted"/>
<evidence type="ECO:0000313" key="4">
    <source>
        <dbReference type="Proteomes" id="UP000283634"/>
    </source>
</evidence>
<reference evidence="3 4" key="1">
    <citation type="journal article" date="2018" name="BMC Genomics">
        <title>Genomic comparison of Trypanosoma conorhini and Trypanosoma rangeli to Trypanosoma cruzi strains of high and low virulence.</title>
        <authorList>
            <person name="Bradwell K.R."/>
            <person name="Koparde V.N."/>
            <person name="Matveyev A.V."/>
            <person name="Serrano M.G."/>
            <person name="Alves J.M."/>
            <person name="Parikh H."/>
            <person name="Huang B."/>
            <person name="Lee V."/>
            <person name="Espinosa-Alvarez O."/>
            <person name="Ortiz P.A."/>
            <person name="Costa-Martins A.G."/>
            <person name="Teixeira M.M."/>
            <person name="Buck G.A."/>
        </authorList>
    </citation>
    <scope>NUCLEOTIDE SEQUENCE [LARGE SCALE GENOMIC DNA]</scope>
    <source>
        <strain evidence="3 4">AM80</strain>
    </source>
</reference>
<dbReference type="InterPro" id="IPR036322">
    <property type="entry name" value="WD40_repeat_dom_sf"/>
</dbReference>
<protein>
    <recommendedName>
        <fullName evidence="5">Wd40 repeat domain-containing protein</fullName>
    </recommendedName>
</protein>
<dbReference type="EMBL" id="MKGL01000562">
    <property type="protein sequence ID" value="RNE97443.1"/>
    <property type="molecule type" value="Genomic_DNA"/>
</dbReference>
<evidence type="ECO:0000256" key="1">
    <source>
        <dbReference type="SAM" id="Coils"/>
    </source>
</evidence>
<dbReference type="GeneID" id="40333248"/>
<dbReference type="AlphaFoldDB" id="A0A422MW62"/>
<dbReference type="RefSeq" id="XP_029234126.1">
    <property type="nucleotide sequence ID" value="XM_029386007.1"/>
</dbReference>
<evidence type="ECO:0000313" key="3">
    <source>
        <dbReference type="EMBL" id="RNE97443.1"/>
    </source>
</evidence>
<dbReference type="InterPro" id="IPR015943">
    <property type="entry name" value="WD40/YVTN_repeat-like_dom_sf"/>
</dbReference>
<keyword evidence="1" id="KW-0175">Coiled coil</keyword>
<feature type="coiled-coil region" evidence="1">
    <location>
        <begin position="596"/>
        <end position="696"/>
    </location>
</feature>
<organism evidence="3 4">
    <name type="scientific">Trypanosoma rangeli</name>
    <dbReference type="NCBI Taxonomy" id="5698"/>
    <lineage>
        <taxon>Eukaryota</taxon>
        <taxon>Discoba</taxon>
        <taxon>Euglenozoa</taxon>
        <taxon>Kinetoplastea</taxon>
        <taxon>Metakinetoplastina</taxon>
        <taxon>Trypanosomatida</taxon>
        <taxon>Trypanosomatidae</taxon>
        <taxon>Trypanosoma</taxon>
        <taxon>Herpetosoma</taxon>
    </lineage>
</organism>
<dbReference type="VEuPathDB" id="TriTrypDB:TRSC58_01341"/>
<comment type="caution">
    <text evidence="3">The sequence shown here is derived from an EMBL/GenBank/DDBJ whole genome shotgun (WGS) entry which is preliminary data.</text>
</comment>